<organism evidence="5 6">
    <name type="scientific">Bacillus cereus VD154</name>
    <dbReference type="NCBI Taxonomy" id="1053238"/>
    <lineage>
        <taxon>Bacteria</taxon>
        <taxon>Bacillati</taxon>
        <taxon>Bacillota</taxon>
        <taxon>Bacilli</taxon>
        <taxon>Bacillales</taxon>
        <taxon>Bacillaceae</taxon>
        <taxon>Bacillus</taxon>
        <taxon>Bacillus cereus group</taxon>
    </lineage>
</organism>
<evidence type="ECO:0000259" key="4">
    <source>
        <dbReference type="Pfam" id="PF08280"/>
    </source>
</evidence>
<dbReference type="InterPro" id="IPR036388">
    <property type="entry name" value="WH-like_DNA-bd_sf"/>
</dbReference>
<dbReference type="Gene3D" id="1.10.10.10">
    <property type="entry name" value="Winged helix-like DNA-binding domain superfamily/Winged helix DNA-binding domain"/>
    <property type="match status" value="1"/>
</dbReference>
<reference evidence="5 6" key="1">
    <citation type="submission" date="2012-04" db="EMBL/GenBank/DDBJ databases">
        <title>The Genome Sequence of Bacillus cereus VD154.</title>
        <authorList>
            <consortium name="The Broad Institute Genome Sequencing Platform"/>
            <consortium name="The Broad Institute Genome Sequencing Center for Infectious Disease"/>
            <person name="Feldgarden M."/>
            <person name="Van der Auwera G.A."/>
            <person name="Mahillon J."/>
            <person name="Duprez V."/>
            <person name="Timmery S."/>
            <person name="Mattelet C."/>
            <person name="Dierick K."/>
            <person name="Sun M."/>
            <person name="Yu Z."/>
            <person name="Zhu L."/>
            <person name="Hu X."/>
            <person name="Shank E.B."/>
            <person name="Swiecicka I."/>
            <person name="Hansen B.M."/>
            <person name="Andrup L."/>
            <person name="Young S.K."/>
            <person name="Zeng Q."/>
            <person name="Gargeya S."/>
            <person name="Fitzgerald M."/>
            <person name="Haas B."/>
            <person name="Abouelleil A."/>
            <person name="Alvarado L."/>
            <person name="Arachchi H.M."/>
            <person name="Berlin A."/>
            <person name="Chapman S.B."/>
            <person name="Goldberg J."/>
            <person name="Griggs A."/>
            <person name="Gujja S."/>
            <person name="Hansen M."/>
            <person name="Howarth C."/>
            <person name="Imamovic A."/>
            <person name="Larimer J."/>
            <person name="McCowen C."/>
            <person name="Montmayeur A."/>
            <person name="Murphy C."/>
            <person name="Neiman D."/>
            <person name="Pearson M."/>
            <person name="Priest M."/>
            <person name="Roberts A."/>
            <person name="Saif S."/>
            <person name="Shea T."/>
            <person name="Sisk P."/>
            <person name="Sykes S."/>
            <person name="Wortman J."/>
            <person name="Nusbaum C."/>
            <person name="Birren B."/>
        </authorList>
    </citation>
    <scope>NUCLEOTIDE SEQUENCE [LARGE SCALE GENOMIC DNA]</scope>
    <source>
        <strain evidence="5 6">VD154</strain>
    </source>
</reference>
<dbReference type="RefSeq" id="WP_000905903.1">
    <property type="nucleotide sequence ID" value="NZ_JH791885.1"/>
</dbReference>
<evidence type="ECO:0000256" key="2">
    <source>
        <dbReference type="ARBA" id="ARBA00023163"/>
    </source>
</evidence>
<comment type="caution">
    <text evidence="5">The sequence shown here is derived from an EMBL/GenBank/DDBJ whole genome shotgun (WGS) entry which is preliminary data.</text>
</comment>
<keyword evidence="1" id="KW-0805">Transcription regulation</keyword>
<feature type="domain" description="M protein trans-acting positive regulator (MGA) HTH" evidence="4">
    <location>
        <begin position="3"/>
        <end position="59"/>
    </location>
</feature>
<evidence type="ECO:0000256" key="1">
    <source>
        <dbReference type="ARBA" id="ARBA00023015"/>
    </source>
</evidence>
<dbReference type="InterPro" id="IPR007737">
    <property type="entry name" value="Mga_HTH"/>
</dbReference>
<sequence length="481" mass="56702">MLIKRQKDLLFFLLKDKNWHTFSQIANKINCSTKTIQRDIVIIKELLPPDWNLQISKGKGVILHKPAESACSELNSLFIRNEITFKILDTLFKTNITKISELSEYIYISSASLYVYLKRTEKYLSQFDLYLKRKPLKIHGDSINKILMYQEFYFNSYADDEWPFTNQQEKEADSSVLKIEKKLGIKLYPLYKRKLMYLIAIISDQKKKGIILSLNESLINKIIETPFYKEMFHLNEIDFQKKFSIEEIVFILIAINCSKYVHQNLLSYKKNVLQHFYNDDVVIYRDIKDLILKLEYTFKCGLLNNSDFVFAIIQYLKQTLSKYHFFPNINFPEAITTSYIMTAHTDTFYKIKDVYTEWVNKYSIKTPISNEEISTLTIQIEGVCMIEKSLNIKVLLIIEDGEKWELYLKGILTSNFGSIFQFVRVDIKDIATYDYTLLKIDLIITTFSSVQAKIPIIRISIIPTSRELQDLRKFIYKNSLN</sequence>
<evidence type="ECO:0000313" key="6">
    <source>
        <dbReference type="Proteomes" id="UP000006967"/>
    </source>
</evidence>
<feature type="domain" description="Mga helix-turn-helix" evidence="3">
    <location>
        <begin position="72"/>
        <end position="153"/>
    </location>
</feature>
<accession>A0A9W5KRI5</accession>
<evidence type="ECO:0008006" key="7">
    <source>
        <dbReference type="Google" id="ProtNLM"/>
    </source>
</evidence>
<dbReference type="AlphaFoldDB" id="A0A9W5KRI5"/>
<evidence type="ECO:0000313" key="5">
    <source>
        <dbReference type="EMBL" id="EJR63041.1"/>
    </source>
</evidence>
<keyword evidence="2" id="KW-0804">Transcription</keyword>
<dbReference type="Gene3D" id="3.40.50.2300">
    <property type="match status" value="1"/>
</dbReference>
<protein>
    <recommendedName>
        <fullName evidence="7">PRD domain-containing protein</fullName>
    </recommendedName>
</protein>
<name>A0A9W5KRI5_BACCE</name>
<gene>
    <name evidence="5" type="ORF">IK5_05885</name>
</gene>
<dbReference type="PANTHER" id="PTHR30185">
    <property type="entry name" value="CRYPTIC BETA-GLUCOSIDE BGL OPERON ANTITERMINATOR"/>
    <property type="match status" value="1"/>
</dbReference>
<dbReference type="Proteomes" id="UP000006967">
    <property type="component" value="Unassembled WGS sequence"/>
</dbReference>
<dbReference type="InterPro" id="IPR013199">
    <property type="entry name" value="HTH_Mga_DNA-bd_dom"/>
</dbReference>
<dbReference type="Pfam" id="PF08280">
    <property type="entry name" value="HTH_Mga"/>
    <property type="match status" value="1"/>
</dbReference>
<dbReference type="PANTHER" id="PTHR30185:SF18">
    <property type="entry name" value="TRANSCRIPTIONAL REGULATOR MTLR"/>
    <property type="match status" value="1"/>
</dbReference>
<evidence type="ECO:0000259" key="3">
    <source>
        <dbReference type="Pfam" id="PF05043"/>
    </source>
</evidence>
<dbReference type="EMBL" id="AHFG01000091">
    <property type="protein sequence ID" value="EJR63041.1"/>
    <property type="molecule type" value="Genomic_DNA"/>
</dbReference>
<proteinExistence type="predicted"/>
<dbReference type="InterPro" id="IPR050661">
    <property type="entry name" value="BglG_antiterminators"/>
</dbReference>
<dbReference type="Pfam" id="PF05043">
    <property type="entry name" value="Mga"/>
    <property type="match status" value="1"/>
</dbReference>